<evidence type="ECO:0000256" key="1">
    <source>
        <dbReference type="ARBA" id="ARBA00008987"/>
    </source>
</evidence>
<sequence>MLLCQRQRHLPQRCLQRQADDKLFHPRQESRGLYTRTVRTMAGKIITANVETFAAAVAELTKAPAPHYIVFTADNDPSTGKPWCPDCVRAVPPIQAAAARSPGTLLEVTVGPRSAWKGNPSHPFRVDPQLKLTGVPTLLAWSPSGATRRLGPELEACSSAEDVNSLLSSTGFFSP</sequence>
<dbReference type="SUPFAM" id="SSF52833">
    <property type="entry name" value="Thioredoxin-like"/>
    <property type="match status" value="1"/>
</dbReference>
<dbReference type="Pfam" id="PF06110">
    <property type="entry name" value="TXD17-like_Trx"/>
    <property type="match status" value="1"/>
</dbReference>
<dbReference type="Gene3D" id="3.40.30.10">
    <property type="entry name" value="Glutaredoxin"/>
    <property type="match status" value="1"/>
</dbReference>
<dbReference type="OrthoDB" id="78947at2759"/>
<organism evidence="2 3">
    <name type="scientific">Volvox reticuliferus</name>
    <dbReference type="NCBI Taxonomy" id="1737510"/>
    <lineage>
        <taxon>Eukaryota</taxon>
        <taxon>Viridiplantae</taxon>
        <taxon>Chlorophyta</taxon>
        <taxon>core chlorophytes</taxon>
        <taxon>Chlorophyceae</taxon>
        <taxon>CS clade</taxon>
        <taxon>Chlamydomonadales</taxon>
        <taxon>Volvocaceae</taxon>
        <taxon>Volvox</taxon>
    </lineage>
</organism>
<dbReference type="InterPro" id="IPR045108">
    <property type="entry name" value="TXNDC17-like"/>
</dbReference>
<dbReference type="PANTHER" id="PTHR12452">
    <property type="entry name" value="42-9-9 PROTEIN-RELATED"/>
    <property type="match status" value="1"/>
</dbReference>
<comment type="caution">
    <text evidence="2">The sequence shown here is derived from an EMBL/GenBank/DDBJ whole genome shotgun (WGS) entry which is preliminary data.</text>
</comment>
<protein>
    <submittedName>
        <fullName evidence="2">Uncharacterized protein</fullName>
    </submittedName>
</protein>
<dbReference type="InterPro" id="IPR010357">
    <property type="entry name" value="TXNDC17_dom"/>
</dbReference>
<dbReference type="EMBL" id="BNCP01000084">
    <property type="protein sequence ID" value="GIL92871.1"/>
    <property type="molecule type" value="Genomic_DNA"/>
</dbReference>
<gene>
    <name evidence="2" type="ORF">Vretifemale_20362</name>
</gene>
<proteinExistence type="inferred from homology"/>
<dbReference type="GO" id="GO:0047134">
    <property type="term" value="F:protein-disulfide reductase [NAD(P)H] activity"/>
    <property type="evidence" value="ECO:0007669"/>
    <property type="project" value="InterPro"/>
</dbReference>
<dbReference type="AlphaFoldDB" id="A0A8J4FW75"/>
<name>A0A8J4FW75_9CHLO</name>
<comment type="similarity">
    <text evidence="1">Belongs to the thioredoxin family.</text>
</comment>
<accession>A0A8J4FW75</accession>
<evidence type="ECO:0000313" key="2">
    <source>
        <dbReference type="EMBL" id="GIL92871.1"/>
    </source>
</evidence>
<dbReference type="InterPro" id="IPR036249">
    <property type="entry name" value="Thioredoxin-like_sf"/>
</dbReference>
<dbReference type="PANTHER" id="PTHR12452:SF0">
    <property type="entry name" value="THIOREDOXIN DOMAIN-CONTAINING PROTEIN 17"/>
    <property type="match status" value="1"/>
</dbReference>
<reference evidence="2" key="1">
    <citation type="journal article" date="2021" name="Proc. Natl. Acad. Sci. U.S.A.">
        <title>Three genomes in the algal genus Volvox reveal the fate of a haploid sex-determining region after a transition to homothallism.</title>
        <authorList>
            <person name="Yamamoto K."/>
            <person name="Hamaji T."/>
            <person name="Kawai-Toyooka H."/>
            <person name="Matsuzaki R."/>
            <person name="Takahashi F."/>
            <person name="Nishimura Y."/>
            <person name="Kawachi M."/>
            <person name="Noguchi H."/>
            <person name="Minakuchi Y."/>
            <person name="Umen J.G."/>
            <person name="Toyoda A."/>
            <person name="Nozaki H."/>
        </authorList>
    </citation>
    <scope>NUCLEOTIDE SEQUENCE</scope>
    <source>
        <strain evidence="2">NIES-3786</strain>
    </source>
</reference>
<evidence type="ECO:0000313" key="3">
    <source>
        <dbReference type="Proteomes" id="UP000747110"/>
    </source>
</evidence>
<keyword evidence="3" id="KW-1185">Reference proteome</keyword>
<dbReference type="GO" id="GO:0005829">
    <property type="term" value="C:cytosol"/>
    <property type="evidence" value="ECO:0007669"/>
    <property type="project" value="TreeGrafter"/>
</dbReference>
<dbReference type="Proteomes" id="UP000747110">
    <property type="component" value="Unassembled WGS sequence"/>
</dbReference>